<comment type="caution">
    <text evidence="1">The sequence shown here is derived from an EMBL/GenBank/DDBJ whole genome shotgun (WGS) entry which is preliminary data.</text>
</comment>
<evidence type="ECO:0000313" key="1">
    <source>
        <dbReference type="EMBL" id="EJW04486.1"/>
    </source>
</evidence>
<sequence>MQFKRIRKWIQNVMVNSIIVNHEKRVEGLITEYSIIAYEFAKAKNLIEYCLKECFVACKENQEDTKEPIKVLKQFKDFFQLCINKLHEFNQKNMENNHHVANTTNPKHFLVDFNELDNKLKQQNESEDIIIYFEVFNSNDSSISRTLKCKETGKTIYDKERYIIEALRKFHDYLFSKAQKIHIEIEQLRDEQKNAKCALAIAFDVILDYLYALDKVFIEENSLQNKKEQEIVLNALQSFNSELDQYFDDLFSKSRNAIERKQTILHYYDEFYKSINSYRSKFMISFRNQSKNVLELQNFTNDLHNLKPLLESYILTLNHFVKNVNINFSCQKRIYISSSSEFNVHFISFVY</sequence>
<name>J9D9P1_EDHAE</name>
<dbReference type="VEuPathDB" id="MicrosporidiaDB:EDEG_01290"/>
<protein>
    <submittedName>
        <fullName evidence="1">Uncharacterized protein</fullName>
    </submittedName>
</protein>
<organism evidence="1 2">
    <name type="scientific">Edhazardia aedis (strain USNM 41457)</name>
    <name type="common">Microsporidian parasite</name>
    <dbReference type="NCBI Taxonomy" id="1003232"/>
    <lineage>
        <taxon>Eukaryota</taxon>
        <taxon>Fungi</taxon>
        <taxon>Fungi incertae sedis</taxon>
        <taxon>Microsporidia</taxon>
        <taxon>Edhazardia</taxon>
    </lineage>
</organism>
<accession>J9D9P1</accession>
<proteinExistence type="predicted"/>
<dbReference type="HOGENOM" id="CLU_789949_0_0_1"/>
<dbReference type="InParanoid" id="J9D9P1"/>
<reference evidence="2" key="2">
    <citation type="submission" date="2015-07" db="EMBL/GenBank/DDBJ databases">
        <title>Contrasting host-pathogen interactions and genome evolution in two generalist and specialist microsporidian pathogens of mosquitoes.</title>
        <authorList>
            <consortium name="The Broad Institute Genomics Platform"/>
            <consortium name="The Broad Institute Genome Sequencing Center for Infectious Disease"/>
            <person name="Cuomo C.A."/>
            <person name="Sanscrainte N.D."/>
            <person name="Goldberg J.M."/>
            <person name="Heiman D."/>
            <person name="Young S."/>
            <person name="Zeng Q."/>
            <person name="Becnel J.J."/>
            <person name="Birren B.W."/>
        </authorList>
    </citation>
    <scope>NUCLEOTIDE SEQUENCE [LARGE SCALE GENOMIC DNA]</scope>
    <source>
        <strain evidence="2">USNM 41457</strain>
    </source>
</reference>
<dbReference type="AlphaFoldDB" id="J9D9P1"/>
<dbReference type="Proteomes" id="UP000003163">
    <property type="component" value="Unassembled WGS sequence"/>
</dbReference>
<gene>
    <name evidence="1" type="ORF">EDEG_01290</name>
</gene>
<keyword evidence="2" id="KW-1185">Reference proteome</keyword>
<dbReference type="EMBL" id="AFBI03000018">
    <property type="protein sequence ID" value="EJW04486.1"/>
    <property type="molecule type" value="Genomic_DNA"/>
</dbReference>
<evidence type="ECO:0000313" key="2">
    <source>
        <dbReference type="Proteomes" id="UP000003163"/>
    </source>
</evidence>
<reference evidence="1 2" key="1">
    <citation type="submission" date="2011-08" db="EMBL/GenBank/DDBJ databases">
        <authorList>
            <person name="Liu Z.J."/>
            <person name="Shi F.L."/>
            <person name="Lu J.Q."/>
            <person name="Li M."/>
            <person name="Wang Z.L."/>
        </authorList>
    </citation>
    <scope>NUCLEOTIDE SEQUENCE [LARGE SCALE GENOMIC DNA]</scope>
    <source>
        <strain evidence="1 2">USNM 41457</strain>
    </source>
</reference>